<dbReference type="SMART" id="SM00849">
    <property type="entry name" value="Lactamase_B"/>
    <property type="match status" value="1"/>
</dbReference>
<sequence>MRSWVMRKWLAMVALMFSPWVVASEAPKLELKQVSDHAYYVEGLFELGTPLNQNFISNAGVVIAPEGVVVIDALGSPALAERLVVEIRKVTDKPIQYVIITHYHADHVYGLQVFKDLGAKVIAQEKGKLYLTSETAKLRLEVSREELAPWVDENTRLEAADVWVINDEQLMLSGWQFDLLKVGPAHTPDDLSVYVPAENVLFAGDLMFQGRIPFVGNADSAGWIKSLDRLLTLSPKVVVPGHGPHSTDPAEDLKFTRDYLQYLRDEMREPALNLDDFDEAYKNADWSPYEGYPLFRAANRMNAYNVFLSIQTSE</sequence>
<dbReference type="Gene3D" id="3.60.15.10">
    <property type="entry name" value="Ribonuclease Z/Hydroxyacylglutathione hydrolase-like"/>
    <property type="match status" value="1"/>
</dbReference>
<dbReference type="PANTHER" id="PTHR42951:SF20">
    <property type="entry name" value="BETA LACTAMASE"/>
    <property type="match status" value="1"/>
</dbReference>
<evidence type="ECO:0000259" key="2">
    <source>
        <dbReference type="SMART" id="SM00849"/>
    </source>
</evidence>
<accession>A0ABY4AHA6</accession>
<dbReference type="Proteomes" id="UP000831607">
    <property type="component" value="Chromosome"/>
</dbReference>
<gene>
    <name evidence="3" type="ORF">DHf2319_09385</name>
</gene>
<keyword evidence="1" id="KW-0732">Signal</keyword>
<keyword evidence="4" id="KW-1185">Reference proteome</keyword>
<evidence type="ECO:0000313" key="3">
    <source>
        <dbReference type="EMBL" id="UOD49671.1"/>
    </source>
</evidence>
<feature type="signal peptide" evidence="1">
    <location>
        <begin position="1"/>
        <end position="23"/>
    </location>
</feature>
<dbReference type="PANTHER" id="PTHR42951">
    <property type="entry name" value="METALLO-BETA-LACTAMASE DOMAIN-CONTAINING"/>
    <property type="match status" value="1"/>
</dbReference>
<dbReference type="CDD" id="cd16282">
    <property type="entry name" value="metallo-hydrolase-like_MBL-fold"/>
    <property type="match status" value="1"/>
</dbReference>
<name>A0ABY4AHA6_9BURK</name>
<reference evidence="3 4" key="1">
    <citation type="submission" date="2020-11" db="EMBL/GenBank/DDBJ databases">
        <title>Algicoccus daihaiensis sp.nov., isolated from Daihai Lake in Inner Mongolia.</title>
        <authorList>
            <person name="Kai J."/>
        </authorList>
    </citation>
    <scope>NUCLEOTIDE SEQUENCE [LARGE SCALE GENOMIC DNA]</scope>
    <source>
        <strain evidence="4">f23</strain>
    </source>
</reference>
<dbReference type="InterPro" id="IPR001279">
    <property type="entry name" value="Metallo-B-lactamas"/>
</dbReference>
<proteinExistence type="predicted"/>
<dbReference type="EMBL" id="CP063982">
    <property type="protein sequence ID" value="UOD49671.1"/>
    <property type="molecule type" value="Genomic_DNA"/>
</dbReference>
<feature type="domain" description="Metallo-beta-lactamase" evidence="2">
    <location>
        <begin position="56"/>
        <end position="242"/>
    </location>
</feature>
<feature type="chain" id="PRO_5046407151" evidence="1">
    <location>
        <begin position="24"/>
        <end position="314"/>
    </location>
</feature>
<protein>
    <submittedName>
        <fullName evidence="3">MBL fold metallo-hydrolase</fullName>
    </submittedName>
</protein>
<dbReference type="Pfam" id="PF00753">
    <property type="entry name" value="Lactamase_B"/>
    <property type="match status" value="1"/>
</dbReference>
<evidence type="ECO:0000313" key="4">
    <source>
        <dbReference type="Proteomes" id="UP000831607"/>
    </source>
</evidence>
<dbReference type="InterPro" id="IPR050855">
    <property type="entry name" value="NDM-1-like"/>
</dbReference>
<evidence type="ECO:0000256" key="1">
    <source>
        <dbReference type="SAM" id="SignalP"/>
    </source>
</evidence>
<dbReference type="SUPFAM" id="SSF56281">
    <property type="entry name" value="Metallo-hydrolase/oxidoreductase"/>
    <property type="match status" value="1"/>
</dbReference>
<organism evidence="3 4">
    <name type="scientific">Orrella daihaiensis</name>
    <dbReference type="NCBI Taxonomy" id="2782176"/>
    <lineage>
        <taxon>Bacteria</taxon>
        <taxon>Pseudomonadati</taxon>
        <taxon>Pseudomonadota</taxon>
        <taxon>Betaproteobacteria</taxon>
        <taxon>Burkholderiales</taxon>
        <taxon>Alcaligenaceae</taxon>
        <taxon>Orrella</taxon>
    </lineage>
</organism>
<dbReference type="InterPro" id="IPR036866">
    <property type="entry name" value="RibonucZ/Hydroxyglut_hydro"/>
</dbReference>